<dbReference type="EMBL" id="JACRTP010000001">
    <property type="protein sequence ID" value="MBC8627267.1"/>
    <property type="molecule type" value="Genomic_DNA"/>
</dbReference>
<feature type="transmembrane region" description="Helical" evidence="1">
    <location>
        <begin position="132"/>
        <end position="155"/>
    </location>
</feature>
<evidence type="ECO:0008006" key="4">
    <source>
        <dbReference type="Google" id="ProtNLM"/>
    </source>
</evidence>
<feature type="transmembrane region" description="Helical" evidence="1">
    <location>
        <begin position="255"/>
        <end position="275"/>
    </location>
</feature>
<organism evidence="2 3">
    <name type="scientific">Blautia stercoris</name>
    <dbReference type="NCBI Taxonomy" id="871664"/>
    <lineage>
        <taxon>Bacteria</taxon>
        <taxon>Bacillati</taxon>
        <taxon>Bacillota</taxon>
        <taxon>Clostridia</taxon>
        <taxon>Lachnospirales</taxon>
        <taxon>Lachnospiraceae</taxon>
        <taxon>Blautia</taxon>
    </lineage>
</organism>
<feature type="transmembrane region" description="Helical" evidence="1">
    <location>
        <begin position="104"/>
        <end position="125"/>
    </location>
</feature>
<keyword evidence="1" id="KW-1133">Transmembrane helix</keyword>
<protein>
    <recommendedName>
        <fullName evidence="4">O-antigen ligase domain-containing protein</fullName>
    </recommendedName>
</protein>
<reference evidence="2 3" key="1">
    <citation type="submission" date="2020-08" db="EMBL/GenBank/DDBJ databases">
        <title>Genome public.</title>
        <authorList>
            <person name="Liu C."/>
            <person name="Sun Q."/>
        </authorList>
    </citation>
    <scope>NUCLEOTIDE SEQUENCE [LARGE SCALE GENOMIC DNA]</scope>
    <source>
        <strain evidence="2 3">3_YM_SP_D4_24.mj</strain>
    </source>
</reference>
<name>A0ABR7P7B5_9FIRM</name>
<comment type="caution">
    <text evidence="2">The sequence shown here is derived from an EMBL/GenBank/DDBJ whole genome shotgun (WGS) entry which is preliminary data.</text>
</comment>
<keyword evidence="3" id="KW-1185">Reference proteome</keyword>
<accession>A0ABR7P7B5</accession>
<evidence type="ECO:0000256" key="1">
    <source>
        <dbReference type="SAM" id="Phobius"/>
    </source>
</evidence>
<gene>
    <name evidence="2" type="ORF">H8712_01265</name>
</gene>
<evidence type="ECO:0000313" key="2">
    <source>
        <dbReference type="EMBL" id="MBC8627267.1"/>
    </source>
</evidence>
<keyword evidence="1" id="KW-0812">Transmembrane</keyword>
<dbReference type="Proteomes" id="UP000661649">
    <property type="component" value="Unassembled WGS sequence"/>
</dbReference>
<feature type="transmembrane region" description="Helical" evidence="1">
    <location>
        <begin position="37"/>
        <end position="57"/>
    </location>
</feature>
<feature type="transmembrane region" description="Helical" evidence="1">
    <location>
        <begin position="12"/>
        <end position="31"/>
    </location>
</feature>
<feature type="transmembrane region" description="Helical" evidence="1">
    <location>
        <begin position="336"/>
        <end position="354"/>
    </location>
</feature>
<proteinExistence type="predicted"/>
<feature type="transmembrane region" description="Helical" evidence="1">
    <location>
        <begin position="175"/>
        <end position="201"/>
    </location>
</feature>
<keyword evidence="1" id="KW-0472">Membrane</keyword>
<feature type="transmembrane region" description="Helical" evidence="1">
    <location>
        <begin position="366"/>
        <end position="383"/>
    </location>
</feature>
<sequence length="421" mass="48411">MERKNGRIEGENDMAIIYIISMAVAFSFYFGGAQVVFWYKYLIALLWALSYLGVCIFKEKKIKGNSAIIIKMYVYPLLTILAWSSFIFIFHSPSGANIGNVTRMVSNIVYLILAVTSAVSTTYYFGKKVIKYSIWAIFISIMANLIYCIHLYGLGIFLQYLPQAASSTDFPFGSVLYNFASCIEVQDATLATGFYILYMILFDEEDSIKTKLFYMGLLLVCSYLGFKRTEFIAVIFTVIVMWIIKKYAIDLSLMIKVIGIAILLFSFGYICIVKWDLFQTIIDKVGANVTGRQNVYRNLARYYEISPLYIGKGFTFVDKTMYDTTGFSAHNTVVRMYAELGFIPFIIWIVWYLIRIPLKILNKFGEKNALIVMTSTLYLFFTYCIGNSMNFYCIQYSFILITVATFDSNGKLNYKKIRFKI</sequence>
<feature type="transmembrane region" description="Helical" evidence="1">
    <location>
        <begin position="69"/>
        <end position="92"/>
    </location>
</feature>
<evidence type="ECO:0000313" key="3">
    <source>
        <dbReference type="Proteomes" id="UP000661649"/>
    </source>
</evidence>